<dbReference type="EMBL" id="FTOU01000008">
    <property type="protein sequence ID" value="SIS91037.1"/>
    <property type="molecule type" value="Genomic_DNA"/>
</dbReference>
<proteinExistence type="predicted"/>
<dbReference type="Proteomes" id="UP000186216">
    <property type="component" value="Unassembled WGS sequence"/>
</dbReference>
<evidence type="ECO:0000313" key="2">
    <source>
        <dbReference type="Proteomes" id="UP000186216"/>
    </source>
</evidence>
<protein>
    <submittedName>
        <fullName evidence="1">Uncharacterized protein</fullName>
    </submittedName>
</protein>
<evidence type="ECO:0000313" key="1">
    <source>
        <dbReference type="EMBL" id="SIS91037.1"/>
    </source>
</evidence>
<dbReference type="AlphaFoldDB" id="A0AA45W560"/>
<name>A0AA45W560_9RHOB</name>
<sequence>MLMRFAAETARREPFTWVRESGSDEGNPGLF</sequence>
<organism evidence="1 2">
    <name type="scientific">Paracoccus saliphilus</name>
    <dbReference type="NCBI Taxonomy" id="405559"/>
    <lineage>
        <taxon>Bacteria</taxon>
        <taxon>Pseudomonadati</taxon>
        <taxon>Pseudomonadota</taxon>
        <taxon>Alphaproteobacteria</taxon>
        <taxon>Rhodobacterales</taxon>
        <taxon>Paracoccaceae</taxon>
        <taxon>Paracoccus</taxon>
    </lineage>
</organism>
<accession>A0AA45W560</accession>
<reference evidence="1 2" key="1">
    <citation type="submission" date="2017-01" db="EMBL/GenBank/DDBJ databases">
        <authorList>
            <person name="Varghese N."/>
            <person name="Submissions S."/>
        </authorList>
    </citation>
    <scope>NUCLEOTIDE SEQUENCE [LARGE SCALE GENOMIC DNA]</scope>
    <source>
        <strain evidence="1 2">DSM 18447</strain>
    </source>
</reference>
<comment type="caution">
    <text evidence="1">The sequence shown here is derived from an EMBL/GenBank/DDBJ whole genome shotgun (WGS) entry which is preliminary data.</text>
</comment>
<gene>
    <name evidence="1" type="ORF">SAMN05421772_108106</name>
</gene>